<dbReference type="InterPro" id="IPR002347">
    <property type="entry name" value="SDR_fam"/>
</dbReference>
<dbReference type="PRINTS" id="PR00080">
    <property type="entry name" value="SDRFAMILY"/>
</dbReference>
<proteinExistence type="inferred from homology"/>
<organism evidence="4 5">
    <name type="scientific">Neoarthrinium moseri</name>
    <dbReference type="NCBI Taxonomy" id="1658444"/>
    <lineage>
        <taxon>Eukaryota</taxon>
        <taxon>Fungi</taxon>
        <taxon>Dikarya</taxon>
        <taxon>Ascomycota</taxon>
        <taxon>Pezizomycotina</taxon>
        <taxon>Sordariomycetes</taxon>
        <taxon>Xylariomycetidae</taxon>
        <taxon>Amphisphaeriales</taxon>
        <taxon>Apiosporaceae</taxon>
        <taxon>Neoarthrinium</taxon>
    </lineage>
</organism>
<evidence type="ECO:0000313" key="4">
    <source>
        <dbReference type="EMBL" id="KAI1879129.1"/>
    </source>
</evidence>
<evidence type="ECO:0000313" key="5">
    <source>
        <dbReference type="Proteomes" id="UP000829685"/>
    </source>
</evidence>
<dbReference type="PRINTS" id="PR00081">
    <property type="entry name" value="GDHRDH"/>
</dbReference>
<evidence type="ECO:0000256" key="1">
    <source>
        <dbReference type="ARBA" id="ARBA00006484"/>
    </source>
</evidence>
<name>A0A9P9WU48_9PEZI</name>
<comment type="caution">
    <text evidence="4">The sequence shown here is derived from an EMBL/GenBank/DDBJ whole genome shotgun (WGS) entry which is preliminary data.</text>
</comment>
<dbReference type="InterPro" id="IPR036291">
    <property type="entry name" value="NAD(P)-bd_dom_sf"/>
</dbReference>
<sequence>MEGPNTKPYKLPSDAVWFITGCSSGIGQALATLIAKSPNRVVATARNTSALSAIPGGDRVLKLELDVTSVPSIDAALRATIEKFGRIDVVVNNAGYTLAGDAESTEDGEARAVFDTNFWGMADVSKRALGIFRDENPKTGQQGGVIVNVSSVGGWSGFPGQAFYHGSKFAMEGWTEAVAKELPTSWNIHLTNIEPGGVKTNYATSSLKPTAKRHPAYSDPSSPANQLLGYIQSEQGRSMWAEPSALAAAIYQVVSRGSRIPIRIPLGADAHGLVSMDLEQIKKDLDEFKDISLGVGDPKQMDTIDFLK</sequence>
<gene>
    <name evidence="4" type="ORF">JX265_003306</name>
</gene>
<protein>
    <submittedName>
        <fullName evidence="4">Uncharacterized protein</fullName>
    </submittedName>
</protein>
<dbReference type="GO" id="GO:0016491">
    <property type="term" value="F:oxidoreductase activity"/>
    <property type="evidence" value="ECO:0007669"/>
    <property type="project" value="UniProtKB-KW"/>
</dbReference>
<dbReference type="PANTHER" id="PTHR43976:SF16">
    <property type="entry name" value="SHORT-CHAIN DEHYDROGENASE_REDUCTASE FAMILY PROTEIN"/>
    <property type="match status" value="1"/>
</dbReference>
<comment type="similarity">
    <text evidence="1 3">Belongs to the short-chain dehydrogenases/reductases (SDR) family.</text>
</comment>
<dbReference type="AlphaFoldDB" id="A0A9P9WU48"/>
<dbReference type="SUPFAM" id="SSF51735">
    <property type="entry name" value="NAD(P)-binding Rossmann-fold domains"/>
    <property type="match status" value="1"/>
</dbReference>
<dbReference type="Pfam" id="PF00106">
    <property type="entry name" value="adh_short"/>
    <property type="match status" value="1"/>
</dbReference>
<dbReference type="CDD" id="cd05374">
    <property type="entry name" value="17beta-HSD-like_SDR_c"/>
    <property type="match status" value="1"/>
</dbReference>
<dbReference type="PANTHER" id="PTHR43976">
    <property type="entry name" value="SHORT CHAIN DEHYDROGENASE"/>
    <property type="match status" value="1"/>
</dbReference>
<dbReference type="Proteomes" id="UP000829685">
    <property type="component" value="Unassembled WGS sequence"/>
</dbReference>
<keyword evidence="5" id="KW-1185">Reference proteome</keyword>
<dbReference type="Gene3D" id="3.40.50.720">
    <property type="entry name" value="NAD(P)-binding Rossmann-like Domain"/>
    <property type="match status" value="1"/>
</dbReference>
<keyword evidence="2" id="KW-0560">Oxidoreductase</keyword>
<dbReference type="EMBL" id="JAFIMR010000005">
    <property type="protein sequence ID" value="KAI1879129.1"/>
    <property type="molecule type" value="Genomic_DNA"/>
</dbReference>
<evidence type="ECO:0000256" key="2">
    <source>
        <dbReference type="ARBA" id="ARBA00023002"/>
    </source>
</evidence>
<evidence type="ECO:0000256" key="3">
    <source>
        <dbReference type="RuleBase" id="RU000363"/>
    </source>
</evidence>
<dbReference type="InterPro" id="IPR051911">
    <property type="entry name" value="SDR_oxidoreductase"/>
</dbReference>
<reference evidence="4" key="1">
    <citation type="submission" date="2021-03" db="EMBL/GenBank/DDBJ databases">
        <title>Revisited historic fungal species revealed as producer of novel bioactive compounds through whole genome sequencing and comparative genomics.</title>
        <authorList>
            <person name="Vignolle G.A."/>
            <person name="Hochenegger N."/>
            <person name="Mach R.L."/>
            <person name="Mach-Aigner A.R."/>
            <person name="Javad Rahimi M."/>
            <person name="Salim K.A."/>
            <person name="Chan C.M."/>
            <person name="Lim L.B.L."/>
            <person name="Cai F."/>
            <person name="Druzhinina I.S."/>
            <person name="U'Ren J.M."/>
            <person name="Derntl C."/>
        </authorList>
    </citation>
    <scope>NUCLEOTIDE SEQUENCE</scope>
    <source>
        <strain evidence="4">TUCIM 5799</strain>
    </source>
</reference>
<accession>A0A9P9WU48</accession>